<dbReference type="AlphaFoldDB" id="A0A151AZL8"/>
<dbReference type="Proteomes" id="UP000075670">
    <property type="component" value="Unassembled WGS sequence"/>
</dbReference>
<proteinExistence type="predicted"/>
<dbReference type="PATRIC" id="fig|1122241.3.peg.812"/>
<keyword evidence="2" id="KW-1185">Reference proteome</keyword>
<comment type="caution">
    <text evidence="1">The sequence shown here is derived from an EMBL/GenBank/DDBJ whole genome shotgun (WGS) entry which is preliminary data.</text>
</comment>
<gene>
    <name evidence="1" type="ORF">MOMUL_07700</name>
</gene>
<reference evidence="1 2" key="1">
    <citation type="submission" date="2016-02" db="EMBL/GenBank/DDBJ databases">
        <title>Genome sequence of Moorella mulderi DSM 14980.</title>
        <authorList>
            <person name="Poehlein A."/>
            <person name="Daniel R."/>
        </authorList>
    </citation>
    <scope>NUCLEOTIDE SEQUENCE [LARGE SCALE GENOMIC DNA]</scope>
    <source>
        <strain evidence="1 2">DSM 14980</strain>
    </source>
</reference>
<dbReference type="Pfam" id="PF11007">
    <property type="entry name" value="CotJA"/>
    <property type="match status" value="1"/>
</dbReference>
<dbReference type="InterPro" id="IPR020256">
    <property type="entry name" value="Spore_coat_CotJA"/>
</dbReference>
<sequence length="68" mass="8030">MTADQQGKRGITVRPGDEQVEKQSFSYQLARAYVPWQRFTNRWDPMEGLARGTIFPELFQPYQPRRTP</sequence>
<name>A0A151AZL8_9FIRM</name>
<evidence type="ECO:0000313" key="2">
    <source>
        <dbReference type="Proteomes" id="UP000075670"/>
    </source>
</evidence>
<evidence type="ECO:0000313" key="1">
    <source>
        <dbReference type="EMBL" id="KYH32992.1"/>
    </source>
</evidence>
<accession>A0A151AZL8</accession>
<dbReference type="EMBL" id="LTBC01000002">
    <property type="protein sequence ID" value="KYH32992.1"/>
    <property type="molecule type" value="Genomic_DNA"/>
</dbReference>
<organism evidence="1 2">
    <name type="scientific">Moorella mulderi DSM 14980</name>
    <dbReference type="NCBI Taxonomy" id="1122241"/>
    <lineage>
        <taxon>Bacteria</taxon>
        <taxon>Bacillati</taxon>
        <taxon>Bacillota</taxon>
        <taxon>Clostridia</taxon>
        <taxon>Neomoorellales</taxon>
        <taxon>Neomoorellaceae</taxon>
        <taxon>Neomoorella</taxon>
    </lineage>
</organism>
<dbReference type="OrthoDB" id="9800571at2"/>
<protein>
    <submittedName>
        <fullName evidence="1">Spore coat associated protein JA (CotJA)</fullName>
    </submittedName>
</protein>
<dbReference type="RefSeq" id="WP_054937203.1">
    <property type="nucleotide sequence ID" value="NZ_LTBC01000002.1"/>
</dbReference>